<sequence>MRKLRVTKEKYLEKQIEKFKRNHGDLLTNLSDPAMQVALLRALNGGSKIDFEDDE</sequence>
<reference evidence="1" key="1">
    <citation type="journal article" date="2014" name="Front. Microbiol.">
        <title>High frequency of phylogenetically diverse reductive dehalogenase-homologous genes in deep subseafloor sedimentary metagenomes.</title>
        <authorList>
            <person name="Kawai M."/>
            <person name="Futagami T."/>
            <person name="Toyoda A."/>
            <person name="Takaki Y."/>
            <person name="Nishi S."/>
            <person name="Hori S."/>
            <person name="Arai W."/>
            <person name="Tsubouchi T."/>
            <person name="Morono Y."/>
            <person name="Uchiyama I."/>
            <person name="Ito T."/>
            <person name="Fujiyama A."/>
            <person name="Inagaki F."/>
            <person name="Takami H."/>
        </authorList>
    </citation>
    <scope>NUCLEOTIDE SEQUENCE</scope>
    <source>
        <strain evidence="1">Expedition CK06-06</strain>
    </source>
</reference>
<gene>
    <name evidence="1" type="ORF">S01H4_22461</name>
</gene>
<dbReference type="AlphaFoldDB" id="X1CTP7"/>
<dbReference type="EMBL" id="BART01010299">
    <property type="protein sequence ID" value="GAG87591.1"/>
    <property type="molecule type" value="Genomic_DNA"/>
</dbReference>
<name>X1CTP7_9ZZZZ</name>
<accession>X1CTP7</accession>
<proteinExistence type="predicted"/>
<protein>
    <submittedName>
        <fullName evidence="1">Uncharacterized protein</fullName>
    </submittedName>
</protein>
<evidence type="ECO:0000313" key="1">
    <source>
        <dbReference type="EMBL" id="GAG87591.1"/>
    </source>
</evidence>
<organism evidence="1">
    <name type="scientific">marine sediment metagenome</name>
    <dbReference type="NCBI Taxonomy" id="412755"/>
    <lineage>
        <taxon>unclassified sequences</taxon>
        <taxon>metagenomes</taxon>
        <taxon>ecological metagenomes</taxon>
    </lineage>
</organism>
<comment type="caution">
    <text evidence="1">The sequence shown here is derived from an EMBL/GenBank/DDBJ whole genome shotgun (WGS) entry which is preliminary data.</text>
</comment>